<feature type="domain" description="Zinc finger PHD-type" evidence="5">
    <location>
        <begin position="102"/>
        <end position="170"/>
    </location>
</feature>
<dbReference type="SMART" id="SM00249">
    <property type="entry name" value="PHD"/>
    <property type="match status" value="1"/>
</dbReference>
<dbReference type="GO" id="GO:0061186">
    <property type="term" value="P:negative regulation of silent mating-type cassette heterochromatin formation"/>
    <property type="evidence" value="ECO:0007669"/>
    <property type="project" value="TreeGrafter"/>
</dbReference>
<feature type="compositionally biased region" description="Pro residues" evidence="4">
    <location>
        <begin position="409"/>
        <end position="419"/>
    </location>
</feature>
<sequence>MAPPSPRRSSRARATNVPSHQSSTSSGRAERNHRANNKTSSGKSTPSASLSSEPLEDYEDTLLGRRRKRGHEDEPEKPQRQDQLDTAHASDDGQDEEDEAVRCICDSEDYPGRPPVEGPDADFFAAIELTEDVTGFFVQCDICKVWQHGACVGIFSAEASPDEYFCEQCRKDLHKINTAINGYRTLPATCPDTDTNRAHRQKYSKYLPLHRPPPASQPTSRATSVSRDRGQSPKGSKEKNGRPTSSQLAAKRRSTMNSRDAAYDDDQLRRAIEASRENNSVDGDGPLRRTKRGRSDSEDRNAPSVKRQRTNSHSPSPPPEEREDASRGQSEDEAQARNGAKKTRNGRHQRTKSEVEDKDRLRQEAANKRRGRAERRRGDDSDPSEDLPLAQVKAAPPPDEEPTPDVEPTVPPPPVPGTPPATVNNAGSSHKKGARSNHKKGKGKGPTGKDLHHEREDSPARSVPRDIAKAADDPPAPKSTPAESKPSGKGKAGVAHKITMLDMKRRVGAIMDFISRTQVDLAAEGSLTSSSSSTSGQASPQKTPLEPVTGETNGGTPETTGHDRDFKDLDCMQMMDVLTRDMVKWQNQYK</sequence>
<feature type="compositionally biased region" description="Basic and acidic residues" evidence="4">
    <location>
        <begin position="447"/>
        <end position="472"/>
    </location>
</feature>
<comment type="caution">
    <text evidence="6">The sequence shown here is derived from an EMBL/GenBank/DDBJ whole genome shotgun (WGS) entry which is preliminary data.</text>
</comment>
<evidence type="ECO:0000256" key="1">
    <source>
        <dbReference type="ARBA" id="ARBA00022723"/>
    </source>
</evidence>
<feature type="compositionally biased region" description="Low complexity" evidence="4">
    <location>
        <begin position="549"/>
        <end position="559"/>
    </location>
</feature>
<evidence type="ECO:0000259" key="5">
    <source>
        <dbReference type="SMART" id="SM00249"/>
    </source>
</evidence>
<dbReference type="OrthoDB" id="418595at2759"/>
<feature type="compositionally biased region" description="Basic residues" evidence="4">
    <location>
        <begin position="429"/>
        <end position="443"/>
    </location>
</feature>
<dbReference type="GO" id="GO:0033698">
    <property type="term" value="C:Rpd3L complex"/>
    <property type="evidence" value="ECO:0007669"/>
    <property type="project" value="TreeGrafter"/>
</dbReference>
<dbReference type="PROSITE" id="PS01359">
    <property type="entry name" value="ZF_PHD_1"/>
    <property type="match status" value="1"/>
</dbReference>
<organism evidence="6 7">
    <name type="scientific">Emericellopsis atlantica</name>
    <dbReference type="NCBI Taxonomy" id="2614577"/>
    <lineage>
        <taxon>Eukaryota</taxon>
        <taxon>Fungi</taxon>
        <taxon>Dikarya</taxon>
        <taxon>Ascomycota</taxon>
        <taxon>Pezizomycotina</taxon>
        <taxon>Sordariomycetes</taxon>
        <taxon>Hypocreomycetidae</taxon>
        <taxon>Hypocreales</taxon>
        <taxon>Bionectriaceae</taxon>
        <taxon>Emericellopsis</taxon>
    </lineage>
</organism>
<evidence type="ECO:0000256" key="2">
    <source>
        <dbReference type="ARBA" id="ARBA00022771"/>
    </source>
</evidence>
<dbReference type="GeneID" id="70293073"/>
<dbReference type="InterPro" id="IPR019786">
    <property type="entry name" value="Zinc_finger_PHD-type_CS"/>
</dbReference>
<dbReference type="RefSeq" id="XP_046119385.1">
    <property type="nucleotide sequence ID" value="XM_046262170.1"/>
</dbReference>
<dbReference type="GO" id="GO:0008270">
    <property type="term" value="F:zinc ion binding"/>
    <property type="evidence" value="ECO:0007669"/>
    <property type="project" value="UniProtKB-KW"/>
</dbReference>
<protein>
    <recommendedName>
        <fullName evidence="5">Zinc finger PHD-type domain-containing protein</fullName>
    </recommendedName>
</protein>
<feature type="compositionally biased region" description="Basic and acidic residues" evidence="4">
    <location>
        <begin position="226"/>
        <end position="241"/>
    </location>
</feature>
<keyword evidence="2" id="KW-0863">Zinc-finger</keyword>
<dbReference type="GO" id="GO:0070210">
    <property type="term" value="C:Rpd3L-Expanded complex"/>
    <property type="evidence" value="ECO:0007669"/>
    <property type="project" value="TreeGrafter"/>
</dbReference>
<dbReference type="InterPro" id="IPR011011">
    <property type="entry name" value="Znf_FYVE_PHD"/>
</dbReference>
<feature type="compositionally biased region" description="Low complexity" evidence="4">
    <location>
        <begin position="526"/>
        <end position="535"/>
    </location>
</feature>
<feature type="compositionally biased region" description="Basic residues" evidence="4">
    <location>
        <begin position="339"/>
        <end position="350"/>
    </location>
</feature>
<dbReference type="InterPro" id="IPR053051">
    <property type="entry name" value="HDAC_complex_subunit"/>
</dbReference>
<keyword evidence="3" id="KW-0862">Zinc</keyword>
<feature type="compositionally biased region" description="Polar residues" evidence="4">
    <location>
        <begin position="16"/>
        <end position="27"/>
    </location>
</feature>
<gene>
    <name evidence="6" type="ORF">F5Z01DRAFT_635734</name>
</gene>
<dbReference type="GO" id="GO:0061188">
    <property type="term" value="P:negative regulation of rDNA heterochromatin formation"/>
    <property type="evidence" value="ECO:0007669"/>
    <property type="project" value="TreeGrafter"/>
</dbReference>
<proteinExistence type="predicted"/>
<dbReference type="EMBL" id="MU251251">
    <property type="protein sequence ID" value="KAG9255461.1"/>
    <property type="molecule type" value="Genomic_DNA"/>
</dbReference>
<dbReference type="PANTHER" id="PTHR47793:SF1">
    <property type="entry name" value="HISTONE DEACETYLASE COMPLEX SUBUNIT CTI6"/>
    <property type="match status" value="1"/>
</dbReference>
<dbReference type="AlphaFoldDB" id="A0A9P7ZP15"/>
<dbReference type="SUPFAM" id="SSF57903">
    <property type="entry name" value="FYVE/PHD zinc finger"/>
    <property type="match status" value="1"/>
</dbReference>
<feature type="compositionally biased region" description="Basic and acidic residues" evidence="4">
    <location>
        <begin position="266"/>
        <end position="276"/>
    </location>
</feature>
<dbReference type="PANTHER" id="PTHR47793">
    <property type="entry name" value="HISTONE DEACETYLASE COMPLEX SUBUNIT CTI6"/>
    <property type="match status" value="1"/>
</dbReference>
<feature type="compositionally biased region" description="Basic and acidic residues" evidence="4">
    <location>
        <begin position="70"/>
        <end position="91"/>
    </location>
</feature>
<keyword evidence="1" id="KW-0479">Metal-binding</keyword>
<reference evidence="6" key="1">
    <citation type="journal article" date="2021" name="IMA Fungus">
        <title>Genomic characterization of three marine fungi, including Emericellopsis atlantica sp. nov. with signatures of a generalist lifestyle and marine biomass degradation.</title>
        <authorList>
            <person name="Hagestad O.C."/>
            <person name="Hou L."/>
            <person name="Andersen J.H."/>
            <person name="Hansen E.H."/>
            <person name="Altermark B."/>
            <person name="Li C."/>
            <person name="Kuhnert E."/>
            <person name="Cox R.J."/>
            <person name="Crous P.W."/>
            <person name="Spatafora J.W."/>
            <person name="Lail K."/>
            <person name="Amirebrahimi M."/>
            <person name="Lipzen A."/>
            <person name="Pangilinan J."/>
            <person name="Andreopoulos W."/>
            <person name="Hayes R.D."/>
            <person name="Ng V."/>
            <person name="Grigoriev I.V."/>
            <person name="Jackson S.A."/>
            <person name="Sutton T.D.S."/>
            <person name="Dobson A.D.W."/>
            <person name="Rama T."/>
        </authorList>
    </citation>
    <scope>NUCLEOTIDE SEQUENCE</scope>
    <source>
        <strain evidence="6">TS7</strain>
    </source>
</reference>
<evidence type="ECO:0000313" key="7">
    <source>
        <dbReference type="Proteomes" id="UP000887229"/>
    </source>
</evidence>
<dbReference type="InterPro" id="IPR019787">
    <property type="entry name" value="Znf_PHD-finger"/>
</dbReference>
<name>A0A9P7ZP15_9HYPO</name>
<feature type="region of interest" description="Disordered" evidence="4">
    <location>
        <begin position="205"/>
        <end position="497"/>
    </location>
</feature>
<evidence type="ECO:0000256" key="4">
    <source>
        <dbReference type="SAM" id="MobiDB-lite"/>
    </source>
</evidence>
<evidence type="ECO:0000313" key="6">
    <source>
        <dbReference type="EMBL" id="KAG9255461.1"/>
    </source>
</evidence>
<feature type="compositionally biased region" description="Basic and acidic residues" evidence="4">
    <location>
        <begin position="351"/>
        <end position="367"/>
    </location>
</feature>
<dbReference type="Gene3D" id="3.30.40.10">
    <property type="entry name" value="Zinc/RING finger domain, C3HC4 (zinc finger)"/>
    <property type="match status" value="1"/>
</dbReference>
<evidence type="ECO:0000256" key="3">
    <source>
        <dbReference type="ARBA" id="ARBA00022833"/>
    </source>
</evidence>
<feature type="region of interest" description="Disordered" evidence="4">
    <location>
        <begin position="1"/>
        <end position="99"/>
    </location>
</feature>
<feature type="region of interest" description="Disordered" evidence="4">
    <location>
        <begin position="523"/>
        <end position="568"/>
    </location>
</feature>
<keyword evidence="7" id="KW-1185">Reference proteome</keyword>
<dbReference type="Proteomes" id="UP000887229">
    <property type="component" value="Unassembled WGS sequence"/>
</dbReference>
<dbReference type="Pfam" id="PF00628">
    <property type="entry name" value="PHD"/>
    <property type="match status" value="1"/>
</dbReference>
<accession>A0A9P7ZP15</accession>
<dbReference type="InterPro" id="IPR013083">
    <property type="entry name" value="Znf_RING/FYVE/PHD"/>
</dbReference>
<dbReference type="InterPro" id="IPR001965">
    <property type="entry name" value="Znf_PHD"/>
</dbReference>
<feature type="compositionally biased region" description="Polar residues" evidence="4">
    <location>
        <begin position="37"/>
        <end position="52"/>
    </location>
</feature>